<protein>
    <submittedName>
        <fullName evidence="1">Uncharacterized protein</fullName>
    </submittedName>
</protein>
<dbReference type="Proteomes" id="UP000288805">
    <property type="component" value="Unassembled WGS sequence"/>
</dbReference>
<proteinExistence type="predicted"/>
<dbReference type="EMBL" id="QGNW01000012">
    <property type="protein sequence ID" value="RVX18168.1"/>
    <property type="molecule type" value="Genomic_DNA"/>
</dbReference>
<dbReference type="AlphaFoldDB" id="A0A438KAF2"/>
<evidence type="ECO:0000313" key="1">
    <source>
        <dbReference type="EMBL" id="RVX18168.1"/>
    </source>
</evidence>
<comment type="caution">
    <text evidence="1">The sequence shown here is derived from an EMBL/GenBank/DDBJ whole genome shotgun (WGS) entry which is preliminary data.</text>
</comment>
<reference evidence="1 2" key="1">
    <citation type="journal article" date="2018" name="PLoS Genet.">
        <title>Population sequencing reveals clonal diversity and ancestral inbreeding in the grapevine cultivar Chardonnay.</title>
        <authorList>
            <person name="Roach M.J."/>
            <person name="Johnson D.L."/>
            <person name="Bohlmann J."/>
            <person name="van Vuuren H.J."/>
            <person name="Jones S.J."/>
            <person name="Pretorius I.S."/>
            <person name="Schmidt S.A."/>
            <person name="Borneman A.R."/>
        </authorList>
    </citation>
    <scope>NUCLEOTIDE SEQUENCE [LARGE SCALE GENOMIC DNA]</scope>
    <source>
        <strain evidence="2">cv. Chardonnay</strain>
        <tissue evidence="1">Leaf</tissue>
    </source>
</reference>
<name>A0A438KAF2_VITVI</name>
<accession>A0A438KAF2</accession>
<evidence type="ECO:0000313" key="2">
    <source>
        <dbReference type="Proteomes" id="UP000288805"/>
    </source>
</evidence>
<organism evidence="1 2">
    <name type="scientific">Vitis vinifera</name>
    <name type="common">Grape</name>
    <dbReference type="NCBI Taxonomy" id="29760"/>
    <lineage>
        <taxon>Eukaryota</taxon>
        <taxon>Viridiplantae</taxon>
        <taxon>Streptophyta</taxon>
        <taxon>Embryophyta</taxon>
        <taxon>Tracheophyta</taxon>
        <taxon>Spermatophyta</taxon>
        <taxon>Magnoliopsida</taxon>
        <taxon>eudicotyledons</taxon>
        <taxon>Gunneridae</taxon>
        <taxon>Pentapetalae</taxon>
        <taxon>rosids</taxon>
        <taxon>Vitales</taxon>
        <taxon>Vitaceae</taxon>
        <taxon>Viteae</taxon>
        <taxon>Vitis</taxon>
    </lineage>
</organism>
<gene>
    <name evidence="1" type="ORF">CK203_004281</name>
</gene>
<sequence length="67" mass="7648">MLLFVLVEQRRRISNAHQMGTSLSHLVAAKGVEFEKEILEAEYSFITDKIGRLQDKVCFLSLFDAFG</sequence>